<organism evidence="1 2">
    <name type="scientific">Noviherbaspirillum album</name>
    <dbReference type="NCBI Taxonomy" id="3080276"/>
    <lineage>
        <taxon>Bacteria</taxon>
        <taxon>Pseudomonadati</taxon>
        <taxon>Pseudomonadota</taxon>
        <taxon>Betaproteobacteria</taxon>
        <taxon>Burkholderiales</taxon>
        <taxon>Oxalobacteraceae</taxon>
        <taxon>Noviherbaspirillum</taxon>
    </lineage>
</organism>
<reference evidence="1 2" key="1">
    <citation type="submission" date="2023-10" db="EMBL/GenBank/DDBJ databases">
        <title>Noviherbaspirillum sp. CPCC 100848 genome assembly.</title>
        <authorList>
            <person name="Li X.Y."/>
            <person name="Fang X.M."/>
        </authorList>
    </citation>
    <scope>NUCLEOTIDE SEQUENCE [LARGE SCALE GENOMIC DNA]</scope>
    <source>
        <strain evidence="1 2">CPCC 100848</strain>
    </source>
</reference>
<dbReference type="EMBL" id="JAWIIV010000013">
    <property type="protein sequence ID" value="MEC4720763.1"/>
    <property type="molecule type" value="Genomic_DNA"/>
</dbReference>
<evidence type="ECO:0000313" key="1">
    <source>
        <dbReference type="EMBL" id="MEC4720763.1"/>
    </source>
</evidence>
<comment type="caution">
    <text evidence="1">The sequence shown here is derived from an EMBL/GenBank/DDBJ whole genome shotgun (WGS) entry which is preliminary data.</text>
</comment>
<proteinExistence type="predicted"/>
<keyword evidence="2" id="KW-1185">Reference proteome</keyword>
<accession>A0ABU6JB56</accession>
<sequence length="80" mass="9131">MEQVLEVYARRVRNALPRAQHVKEVVDAPCYRQAKRITLVCDNLNTRRLASLYEAFAPKEALRLARKLELVHTPLSMAAG</sequence>
<evidence type="ECO:0000313" key="2">
    <source>
        <dbReference type="Proteomes" id="UP001352263"/>
    </source>
</evidence>
<gene>
    <name evidence="1" type="ORF">RY831_16485</name>
</gene>
<dbReference type="Proteomes" id="UP001352263">
    <property type="component" value="Unassembled WGS sequence"/>
</dbReference>
<protein>
    <recommendedName>
        <fullName evidence="3">Transposase</fullName>
    </recommendedName>
</protein>
<evidence type="ECO:0008006" key="3">
    <source>
        <dbReference type="Google" id="ProtNLM"/>
    </source>
</evidence>
<name>A0ABU6JB56_9BURK</name>